<sequence length="124" mass="13947">MGAFPSFLPALSPTVSAVTDFSDWLARKAHDRGIDTEAELSRAVKTSQSIVGRWRIQGSIPEISTLRRISDGLNIPIQEVLVAAQYVYPEEVGVIEVNNTTLRDFTYRELLDELERRLRVADET</sequence>
<dbReference type="InterPro" id="IPR010982">
    <property type="entry name" value="Lambda_DNA-bd_dom_sf"/>
</dbReference>
<organism evidence="1 2">
    <name type="scientific">Prescottella agglutinans</name>
    <dbReference type="NCBI Taxonomy" id="1644129"/>
    <lineage>
        <taxon>Bacteria</taxon>
        <taxon>Bacillati</taxon>
        <taxon>Actinomycetota</taxon>
        <taxon>Actinomycetes</taxon>
        <taxon>Mycobacteriales</taxon>
        <taxon>Nocardiaceae</taxon>
        <taxon>Prescottella</taxon>
    </lineage>
</organism>
<protein>
    <submittedName>
        <fullName evidence="1">Transcriptional regulator with XRE-family HTH domain</fullName>
    </submittedName>
</protein>
<gene>
    <name evidence="1" type="ORF">M2280_004023</name>
</gene>
<accession>A0ABT6MG66</accession>
<name>A0ABT6MG66_9NOCA</name>
<comment type="caution">
    <text evidence="1">The sequence shown here is derived from an EMBL/GenBank/DDBJ whole genome shotgun (WGS) entry which is preliminary data.</text>
</comment>
<dbReference type="EMBL" id="JARXVC010000011">
    <property type="protein sequence ID" value="MDH6282786.1"/>
    <property type="molecule type" value="Genomic_DNA"/>
</dbReference>
<dbReference type="Gene3D" id="1.10.260.40">
    <property type="entry name" value="lambda repressor-like DNA-binding domains"/>
    <property type="match status" value="1"/>
</dbReference>
<proteinExistence type="predicted"/>
<keyword evidence="2" id="KW-1185">Reference proteome</keyword>
<evidence type="ECO:0000313" key="2">
    <source>
        <dbReference type="Proteomes" id="UP001160334"/>
    </source>
</evidence>
<dbReference type="Proteomes" id="UP001160334">
    <property type="component" value="Unassembled WGS sequence"/>
</dbReference>
<reference evidence="1 2" key="1">
    <citation type="submission" date="2023-04" db="EMBL/GenBank/DDBJ databases">
        <title>Forest soil microbial communities from Buena Vista Peninsula, Colon Province, Panama.</title>
        <authorList>
            <person name="Bouskill N."/>
        </authorList>
    </citation>
    <scope>NUCLEOTIDE SEQUENCE [LARGE SCALE GENOMIC DNA]</scope>
    <source>
        <strain evidence="1 2">CFH S0262</strain>
    </source>
</reference>
<dbReference type="SUPFAM" id="SSF47413">
    <property type="entry name" value="lambda repressor-like DNA-binding domains"/>
    <property type="match status" value="1"/>
</dbReference>
<evidence type="ECO:0000313" key="1">
    <source>
        <dbReference type="EMBL" id="MDH6282786.1"/>
    </source>
</evidence>